<evidence type="ECO:0000256" key="1">
    <source>
        <dbReference type="SAM" id="MobiDB-lite"/>
    </source>
</evidence>
<evidence type="ECO:0000313" key="2">
    <source>
        <dbReference type="EMBL" id="AXX99741.1"/>
    </source>
</evidence>
<keyword evidence="3" id="KW-1185">Reference proteome</keyword>
<organism evidence="2 3">
    <name type="scientific">Profundibacter amoris</name>
    <dbReference type="NCBI Taxonomy" id="2171755"/>
    <lineage>
        <taxon>Bacteria</taxon>
        <taxon>Pseudomonadati</taxon>
        <taxon>Pseudomonadota</taxon>
        <taxon>Alphaproteobacteria</taxon>
        <taxon>Rhodobacterales</taxon>
        <taxon>Paracoccaceae</taxon>
        <taxon>Profundibacter</taxon>
    </lineage>
</organism>
<reference evidence="2 3" key="1">
    <citation type="submission" date="2018-09" db="EMBL/GenBank/DDBJ databases">
        <title>Profundibacter amoris BAR1 gen. nov., sp. nov., a new member of the Roseobacter clade isolated at Lokis Castle Vent Field on the Arctic Mid-Oceanic Ridge.</title>
        <authorList>
            <person name="Le Moine Bauer S."/>
            <person name="Sjoeberg A.G."/>
            <person name="L'Haridon S."/>
            <person name="Stokke R."/>
            <person name="Roalkvam I."/>
            <person name="Steen I.H."/>
            <person name="Dahle H."/>
        </authorList>
    </citation>
    <scope>NUCLEOTIDE SEQUENCE [LARGE SCALE GENOMIC DNA]</scope>
    <source>
        <strain evidence="2 3">BAR1</strain>
    </source>
</reference>
<dbReference type="Pfam" id="PF07310">
    <property type="entry name" value="PAS_5"/>
    <property type="match status" value="1"/>
</dbReference>
<protein>
    <submittedName>
        <fullName evidence="2">PAS domain-containing protein</fullName>
    </submittedName>
</protein>
<dbReference type="AlphaFoldDB" id="A0A347ULL3"/>
<sequence>MVGFREQVRFLKIKQIEAYWEGLRMGRLVPLRSEIDPRGIERALEYTFILERIAPGLGRFRLSGMHLNDLLGMEVRGMPFTSFFTPAARNTVTDALELVFDGPQVAELTLTAEKGIGRPAMDAKVILLPLRSDLGEVTRVLGALVTDGPIGRAPRRFNVANVQMKVLERGHAPATVAELAPVKTPVKGFAEGQAPYTPPTEKGPDDNHPTLRLVVSND</sequence>
<proteinExistence type="predicted"/>
<name>A0A347ULL3_9RHOB</name>
<dbReference type="Proteomes" id="UP000261704">
    <property type="component" value="Chromosome"/>
</dbReference>
<accession>A0A347ULL3</accession>
<dbReference type="KEGG" id="pamo:BAR1_07845"/>
<dbReference type="InterPro" id="IPR009922">
    <property type="entry name" value="DUF1457"/>
</dbReference>
<dbReference type="OrthoDB" id="8478628at2"/>
<evidence type="ECO:0000313" key="3">
    <source>
        <dbReference type="Proteomes" id="UP000261704"/>
    </source>
</evidence>
<dbReference type="EMBL" id="CP032125">
    <property type="protein sequence ID" value="AXX99741.1"/>
    <property type="molecule type" value="Genomic_DNA"/>
</dbReference>
<feature type="region of interest" description="Disordered" evidence="1">
    <location>
        <begin position="189"/>
        <end position="218"/>
    </location>
</feature>
<gene>
    <name evidence="2" type="ORF">BAR1_07845</name>
</gene>